<gene>
    <name evidence="1" type="ORF">KSX_90080</name>
</gene>
<evidence type="ECO:0000313" key="1">
    <source>
        <dbReference type="EMBL" id="GHO50845.1"/>
    </source>
</evidence>
<accession>A0A8J3MWY1</accession>
<evidence type="ECO:0000313" key="2">
    <source>
        <dbReference type="Proteomes" id="UP000612362"/>
    </source>
</evidence>
<reference evidence="1" key="1">
    <citation type="submission" date="2020-10" db="EMBL/GenBank/DDBJ databases">
        <title>Taxonomic study of unclassified bacteria belonging to the class Ktedonobacteria.</title>
        <authorList>
            <person name="Yabe S."/>
            <person name="Wang C.M."/>
            <person name="Zheng Y."/>
            <person name="Sakai Y."/>
            <person name="Cavaletti L."/>
            <person name="Monciardini P."/>
            <person name="Donadio S."/>
        </authorList>
    </citation>
    <scope>NUCLEOTIDE SEQUENCE</scope>
    <source>
        <strain evidence="1">SOSP1-1</strain>
    </source>
</reference>
<dbReference type="AlphaFoldDB" id="A0A8J3MWY1"/>
<protein>
    <submittedName>
        <fullName evidence="1">Uncharacterized protein</fullName>
    </submittedName>
</protein>
<dbReference type="EMBL" id="BNJF01000009">
    <property type="protein sequence ID" value="GHO50845.1"/>
    <property type="molecule type" value="Genomic_DNA"/>
</dbReference>
<keyword evidence="2" id="KW-1185">Reference proteome</keyword>
<comment type="caution">
    <text evidence="1">The sequence shown here is derived from an EMBL/GenBank/DDBJ whole genome shotgun (WGS) entry which is preliminary data.</text>
</comment>
<organism evidence="1 2">
    <name type="scientific">Ktedonospora formicarum</name>
    <dbReference type="NCBI Taxonomy" id="2778364"/>
    <lineage>
        <taxon>Bacteria</taxon>
        <taxon>Bacillati</taxon>
        <taxon>Chloroflexota</taxon>
        <taxon>Ktedonobacteria</taxon>
        <taxon>Ktedonobacterales</taxon>
        <taxon>Ktedonobacteraceae</taxon>
        <taxon>Ktedonospora</taxon>
    </lineage>
</organism>
<sequence length="66" mass="7658">MYAVYGTAHMKEDQKAASVKPWALRKEENVAARSALWARGKVRASYQAGSARMWRRRFCPRERMAL</sequence>
<proteinExistence type="predicted"/>
<dbReference type="Proteomes" id="UP000612362">
    <property type="component" value="Unassembled WGS sequence"/>
</dbReference>
<name>A0A8J3MWY1_9CHLR</name>